<dbReference type="NCBIfam" id="NF005559">
    <property type="entry name" value="PRK07231.1"/>
    <property type="match status" value="1"/>
</dbReference>
<name>A0ABW1A1Z4_9ACTN</name>
<evidence type="ECO:0000256" key="3">
    <source>
        <dbReference type="ARBA" id="ARBA00023027"/>
    </source>
</evidence>
<evidence type="ECO:0000256" key="2">
    <source>
        <dbReference type="ARBA" id="ARBA00023002"/>
    </source>
</evidence>
<dbReference type="EMBL" id="JBHSON010000020">
    <property type="protein sequence ID" value="MFC5747210.1"/>
    <property type="molecule type" value="Genomic_DNA"/>
</dbReference>
<dbReference type="PANTHER" id="PTHR43180">
    <property type="entry name" value="3-OXOACYL-(ACYL-CARRIER-PROTEIN) REDUCTASE (AFU_ORTHOLOGUE AFUA_6G11210)"/>
    <property type="match status" value="1"/>
</dbReference>
<evidence type="ECO:0000256" key="5">
    <source>
        <dbReference type="ARBA" id="ARBA00023221"/>
    </source>
</evidence>
<comment type="similarity">
    <text evidence="1">Belongs to the short-chain dehydrogenases/reductases (SDR) family.</text>
</comment>
<evidence type="ECO:0000256" key="1">
    <source>
        <dbReference type="ARBA" id="ARBA00006484"/>
    </source>
</evidence>
<sequence>MQLDGKAAVVTGGASGIGAGVCERLVAEGARVVIADVDRERGQVLAGRLGEAAVFRTVDVTVEDDIVAAIDLAVETFGRLDVMVNNAGRVGVWSFLEDTATQAWDDAFALLARSAFIGTKHASRAMRRTGGGSIINTGSVAGIRAGYGPHQYGAAKAALLGLTRSAAVELAPYGITVNTVIPGGVATRIVGHGARLEGEALDASVAAVRESLAGFQPIPRAGEPEDLASAVVFLAGDGARFLTGQEIVVDGGLSAGRPWPEEIQVHARKAAVRQGLEPSSST</sequence>
<protein>
    <submittedName>
        <fullName evidence="6">Glucose 1-dehydrogenase</fullName>
        <ecNumber evidence="6">1.1.1.47</ecNumber>
    </submittedName>
</protein>
<gene>
    <name evidence="6" type="ORF">ACFPZN_16400</name>
</gene>
<dbReference type="InterPro" id="IPR002347">
    <property type="entry name" value="SDR_fam"/>
</dbReference>
<dbReference type="EC" id="1.1.1.47" evidence="6"/>
<keyword evidence="4" id="KW-0443">Lipid metabolism</keyword>
<dbReference type="Gene3D" id="3.40.50.720">
    <property type="entry name" value="NAD(P)-binding Rossmann-like Domain"/>
    <property type="match status" value="1"/>
</dbReference>
<dbReference type="Proteomes" id="UP001596074">
    <property type="component" value="Unassembled WGS sequence"/>
</dbReference>
<reference evidence="7" key="1">
    <citation type="journal article" date="2019" name="Int. J. Syst. Evol. Microbiol.">
        <title>The Global Catalogue of Microorganisms (GCM) 10K type strain sequencing project: providing services to taxonomists for standard genome sequencing and annotation.</title>
        <authorList>
            <consortium name="The Broad Institute Genomics Platform"/>
            <consortium name="The Broad Institute Genome Sequencing Center for Infectious Disease"/>
            <person name="Wu L."/>
            <person name="Ma J."/>
        </authorList>
    </citation>
    <scope>NUCLEOTIDE SEQUENCE [LARGE SCALE GENOMIC DNA]</scope>
    <source>
        <strain evidence="7">KCTC 42087</strain>
    </source>
</reference>
<dbReference type="Pfam" id="PF13561">
    <property type="entry name" value="adh_short_C2"/>
    <property type="match status" value="1"/>
</dbReference>
<dbReference type="InterPro" id="IPR036291">
    <property type="entry name" value="NAD(P)-bd_dom_sf"/>
</dbReference>
<dbReference type="PRINTS" id="PR00081">
    <property type="entry name" value="GDHRDH"/>
</dbReference>
<dbReference type="GO" id="GO:0047936">
    <property type="term" value="F:glucose 1-dehydrogenase [NAD(P)+] activity"/>
    <property type="evidence" value="ECO:0007669"/>
    <property type="project" value="UniProtKB-EC"/>
</dbReference>
<dbReference type="PRINTS" id="PR00080">
    <property type="entry name" value="SDRFAMILY"/>
</dbReference>
<keyword evidence="3" id="KW-0520">NAD</keyword>
<proteinExistence type="inferred from homology"/>
<dbReference type="PANTHER" id="PTHR43180:SF28">
    <property type="entry name" value="NAD(P)-BINDING ROSSMANN-FOLD SUPERFAMILY PROTEIN"/>
    <property type="match status" value="1"/>
</dbReference>
<accession>A0ABW1A1Z4</accession>
<dbReference type="SUPFAM" id="SSF51735">
    <property type="entry name" value="NAD(P)-binding Rossmann-fold domains"/>
    <property type="match status" value="1"/>
</dbReference>
<keyword evidence="2 6" id="KW-0560">Oxidoreductase</keyword>
<keyword evidence="7" id="KW-1185">Reference proteome</keyword>
<organism evidence="6 7">
    <name type="scientific">Actinomadura rugatobispora</name>
    <dbReference type="NCBI Taxonomy" id="1994"/>
    <lineage>
        <taxon>Bacteria</taxon>
        <taxon>Bacillati</taxon>
        <taxon>Actinomycetota</taxon>
        <taxon>Actinomycetes</taxon>
        <taxon>Streptosporangiales</taxon>
        <taxon>Thermomonosporaceae</taxon>
        <taxon>Actinomadura</taxon>
    </lineage>
</organism>
<evidence type="ECO:0000313" key="7">
    <source>
        <dbReference type="Proteomes" id="UP001596074"/>
    </source>
</evidence>
<keyword evidence="5" id="KW-0753">Steroid metabolism</keyword>
<evidence type="ECO:0000256" key="4">
    <source>
        <dbReference type="ARBA" id="ARBA00023098"/>
    </source>
</evidence>
<comment type="caution">
    <text evidence="6">The sequence shown here is derived from an EMBL/GenBank/DDBJ whole genome shotgun (WGS) entry which is preliminary data.</text>
</comment>
<evidence type="ECO:0000313" key="6">
    <source>
        <dbReference type="EMBL" id="MFC5747210.1"/>
    </source>
</evidence>
<dbReference type="RefSeq" id="WP_378282827.1">
    <property type="nucleotide sequence ID" value="NZ_JBHSON010000020.1"/>
</dbReference>